<name>A0A6C0HCF5_9ZZZZ</name>
<sequence>MSEFKSENDYESIEISEELQTLLNIRGYLEMQITLLNEQVSFSDSLDGSLSPFIEAFSNEFKGHFSRTSVEQDLQVLEKMMGEVVQQIKGVCKHQYEEDNIDITDGCCEESKNITYCLICYSTF</sequence>
<accession>A0A6C0HCF5</accession>
<organism evidence="1">
    <name type="scientific">viral metagenome</name>
    <dbReference type="NCBI Taxonomy" id="1070528"/>
    <lineage>
        <taxon>unclassified sequences</taxon>
        <taxon>metagenomes</taxon>
        <taxon>organismal metagenomes</taxon>
    </lineage>
</organism>
<dbReference type="AlphaFoldDB" id="A0A6C0HCF5"/>
<dbReference type="EMBL" id="MN739929">
    <property type="protein sequence ID" value="QHT78134.1"/>
    <property type="molecule type" value="Genomic_DNA"/>
</dbReference>
<protein>
    <submittedName>
        <fullName evidence="1">Uncharacterized protein</fullName>
    </submittedName>
</protein>
<reference evidence="1" key="1">
    <citation type="journal article" date="2020" name="Nature">
        <title>Giant virus diversity and host interactions through global metagenomics.</title>
        <authorList>
            <person name="Schulz F."/>
            <person name="Roux S."/>
            <person name="Paez-Espino D."/>
            <person name="Jungbluth S."/>
            <person name="Walsh D.A."/>
            <person name="Denef V.J."/>
            <person name="McMahon K.D."/>
            <person name="Konstantinidis K.T."/>
            <person name="Eloe-Fadrosh E.A."/>
            <person name="Kyrpides N.C."/>
            <person name="Woyke T."/>
        </authorList>
    </citation>
    <scope>NUCLEOTIDE SEQUENCE</scope>
    <source>
        <strain evidence="1">GVMAG-M-3300023179-91</strain>
    </source>
</reference>
<evidence type="ECO:0000313" key="1">
    <source>
        <dbReference type="EMBL" id="QHT78134.1"/>
    </source>
</evidence>
<proteinExistence type="predicted"/>